<evidence type="ECO:0000256" key="3">
    <source>
        <dbReference type="ARBA" id="ARBA00023002"/>
    </source>
</evidence>
<accession>A0A3B0X290</accession>
<dbReference type="SUPFAM" id="SSF51679">
    <property type="entry name" value="Bacterial luciferase-like"/>
    <property type="match status" value="1"/>
</dbReference>
<dbReference type="Gene3D" id="3.20.20.30">
    <property type="entry name" value="Luciferase-like domain"/>
    <property type="match status" value="1"/>
</dbReference>
<dbReference type="InterPro" id="IPR036661">
    <property type="entry name" value="Luciferase-like_sf"/>
</dbReference>
<dbReference type="EC" id="1.14.14.5" evidence="6"/>
<proteinExistence type="predicted"/>
<dbReference type="Pfam" id="PF00296">
    <property type="entry name" value="Bac_luciferase"/>
    <property type="match status" value="1"/>
</dbReference>
<evidence type="ECO:0000256" key="1">
    <source>
        <dbReference type="ARBA" id="ARBA00022630"/>
    </source>
</evidence>
<evidence type="ECO:0000256" key="2">
    <source>
        <dbReference type="ARBA" id="ARBA00022643"/>
    </source>
</evidence>
<dbReference type="GO" id="GO:0046306">
    <property type="term" value="P:alkanesulfonate catabolic process"/>
    <property type="evidence" value="ECO:0007669"/>
    <property type="project" value="TreeGrafter"/>
</dbReference>
<keyword evidence="3 6" id="KW-0560">Oxidoreductase</keyword>
<keyword evidence="1" id="KW-0285">Flavoprotein</keyword>
<keyword evidence="4 6" id="KW-0503">Monooxygenase</keyword>
<dbReference type="PANTHER" id="PTHR42847">
    <property type="entry name" value="ALKANESULFONATE MONOOXYGENASE"/>
    <property type="match status" value="1"/>
</dbReference>
<gene>
    <name evidence="6" type="ORF">MNBD_GAMMA10-2471</name>
</gene>
<dbReference type="EMBL" id="UOFJ01000055">
    <property type="protein sequence ID" value="VAW61901.1"/>
    <property type="molecule type" value="Genomic_DNA"/>
</dbReference>
<dbReference type="PANTHER" id="PTHR42847:SF4">
    <property type="entry name" value="ALKANESULFONATE MONOOXYGENASE-RELATED"/>
    <property type="match status" value="1"/>
</dbReference>
<organism evidence="6">
    <name type="scientific">hydrothermal vent metagenome</name>
    <dbReference type="NCBI Taxonomy" id="652676"/>
    <lineage>
        <taxon>unclassified sequences</taxon>
        <taxon>metagenomes</taxon>
        <taxon>ecological metagenomes</taxon>
    </lineage>
</organism>
<evidence type="ECO:0000259" key="5">
    <source>
        <dbReference type="Pfam" id="PF00296"/>
    </source>
</evidence>
<evidence type="ECO:0000313" key="6">
    <source>
        <dbReference type="EMBL" id="VAW61901.1"/>
    </source>
</evidence>
<keyword evidence="2" id="KW-0288">FMN</keyword>
<feature type="domain" description="Luciferase-like" evidence="5">
    <location>
        <begin position="46"/>
        <end position="347"/>
    </location>
</feature>
<protein>
    <submittedName>
        <fullName evidence="6">Alkanesulfonate monooxygenase</fullName>
        <ecNumber evidence="6">1.14.14.5</ecNumber>
    </submittedName>
</protein>
<dbReference type="AlphaFoldDB" id="A0A3B0X290"/>
<dbReference type="GO" id="GO:0008726">
    <property type="term" value="F:alkanesulfonate monooxygenase activity"/>
    <property type="evidence" value="ECO:0007669"/>
    <property type="project" value="UniProtKB-EC"/>
</dbReference>
<name>A0A3B0X290_9ZZZZ</name>
<sequence>MNSAKKSMSDFSKPTFKVHWRLCQGISDNLRTRKSILDNSSISDIAIGEKIKFCQTAENLGFDSVLIDFGYNKPDPVLLATAIGLQTERIKFIIACRSGLLSPTLFVQQLNTLSQLIPNRFSLNIVAGHTPAEQKAYGDMLSHDERYARTGEYLEISKMLCTSQHSVDYSGKYYRISEKDLNVSSGSAKCIRSEFWPELFIAGSSSQAQSLAKKNSAIWMSLVQPAVSMAGDIKQMIAAGNEVGIRLSVICRETREKAIAAAQQLVAESRSNSAEGIDIESIFVKRSDSEGIKNISKLAVESTDHWHDHCLWTGAVETHGAPSIALVGSAEDIALSIFEYYKMGVSHFIFSGWPQLEEMKIFGREVLPIFYKFKQHSYAL</sequence>
<dbReference type="InterPro" id="IPR050172">
    <property type="entry name" value="SsuD_RutA_monooxygenase"/>
</dbReference>
<dbReference type="InterPro" id="IPR011251">
    <property type="entry name" value="Luciferase-like_dom"/>
</dbReference>
<reference evidence="6" key="1">
    <citation type="submission" date="2018-06" db="EMBL/GenBank/DDBJ databases">
        <authorList>
            <person name="Zhirakovskaya E."/>
        </authorList>
    </citation>
    <scope>NUCLEOTIDE SEQUENCE</scope>
</reference>
<evidence type="ECO:0000256" key="4">
    <source>
        <dbReference type="ARBA" id="ARBA00023033"/>
    </source>
</evidence>